<dbReference type="Gene3D" id="1.10.60.40">
    <property type="match status" value="1"/>
</dbReference>
<evidence type="ECO:0000313" key="12">
    <source>
        <dbReference type="Proteomes" id="UP001500782"/>
    </source>
</evidence>
<sequence length="537" mass="59011">MKNSKFRTLISMMVVLLWLQPIQQVAANPPSPTPKFKNVIMMVMDGTNSDVVTLARWYKGSNLFIDDLIVGGVRTYSLRSAITDSAAAATALATGHKTIVDHIGMIPMYESEHSSQPITTVPKATILEAAKRNGLATGIVATSPVQHATPAGFSSHTLHRDDFSNIAEQQVYQGIDVVLGGGKASLFPGKGKDERNDGENLIRVLKEQNYTIVDTKEKLQAAPSGKLWGAFARHALAYDFDRNTLELDQPSLAEMTEKAIQTLSQKKKGFFLFVEGSKVDWAAHKNDPVGMISEILSFDEAVKKAVEFAKVDKNTLVIAVTDHGNSGLTMGNGSTNNNYASSPSTKFIEPLKQAKLSVSGAVSILKTDRSNLVEVASYYGVKDLDRTELKQLKKAKRTSEIENLLTQYLAKRAHLGFTTHGHTGEDVFLYAYGPGKPSGLINNVDIPRLIAEYLEVDLDETTDSLFIDAEKWFTAQGFETAIELEGKNNEVFVAKKEGEEIRYPKNKNYRMVNSTVETLPGVNVFNGKTFFVPKPAR</sequence>
<proteinExistence type="inferred from homology"/>
<dbReference type="Pfam" id="PF00245">
    <property type="entry name" value="Alk_phosphatase"/>
    <property type="match status" value="1"/>
</dbReference>
<dbReference type="PROSITE" id="PS00123">
    <property type="entry name" value="ALKALINE_PHOSPHATASE"/>
    <property type="match status" value="1"/>
</dbReference>
<evidence type="ECO:0000256" key="10">
    <source>
        <dbReference type="SAM" id="SignalP"/>
    </source>
</evidence>
<dbReference type="Gene3D" id="3.40.720.10">
    <property type="entry name" value="Alkaline Phosphatase, subunit A"/>
    <property type="match status" value="1"/>
</dbReference>
<accession>A0ABP3FDT2</accession>
<dbReference type="InterPro" id="IPR017850">
    <property type="entry name" value="Alkaline_phosphatase_core_sf"/>
</dbReference>
<name>A0ABP3FDT2_9BACI</name>
<dbReference type="CDD" id="cd16012">
    <property type="entry name" value="ALP"/>
    <property type="match status" value="1"/>
</dbReference>
<evidence type="ECO:0000256" key="2">
    <source>
        <dbReference type="ARBA" id="ARBA00001947"/>
    </source>
</evidence>
<evidence type="ECO:0000256" key="9">
    <source>
        <dbReference type="RuleBase" id="RU003946"/>
    </source>
</evidence>
<keyword evidence="12" id="KW-1185">Reference proteome</keyword>
<comment type="cofactor">
    <cofactor evidence="1">
        <name>Mg(2+)</name>
        <dbReference type="ChEBI" id="CHEBI:18420"/>
    </cofactor>
</comment>
<dbReference type="PANTHER" id="PTHR11596:SF5">
    <property type="entry name" value="ALKALINE PHOSPHATASE"/>
    <property type="match status" value="1"/>
</dbReference>
<comment type="cofactor">
    <cofactor evidence="2">
        <name>Zn(2+)</name>
        <dbReference type="ChEBI" id="CHEBI:29105"/>
    </cofactor>
</comment>
<dbReference type="EMBL" id="BAAADJ010000004">
    <property type="protein sequence ID" value="GAA0315654.1"/>
    <property type="molecule type" value="Genomic_DNA"/>
</dbReference>
<evidence type="ECO:0000256" key="6">
    <source>
        <dbReference type="ARBA" id="ARBA00022801"/>
    </source>
</evidence>
<dbReference type="Proteomes" id="UP001500782">
    <property type="component" value="Unassembled WGS sequence"/>
</dbReference>
<dbReference type="InterPro" id="IPR018299">
    <property type="entry name" value="Alkaline_phosphatase_AS"/>
</dbReference>
<evidence type="ECO:0000313" key="11">
    <source>
        <dbReference type="EMBL" id="GAA0315654.1"/>
    </source>
</evidence>
<dbReference type="PANTHER" id="PTHR11596">
    <property type="entry name" value="ALKALINE PHOSPHATASE"/>
    <property type="match status" value="1"/>
</dbReference>
<evidence type="ECO:0000256" key="5">
    <source>
        <dbReference type="ARBA" id="ARBA00022723"/>
    </source>
</evidence>
<dbReference type="RefSeq" id="WP_343795677.1">
    <property type="nucleotide sequence ID" value="NZ_BAAADJ010000004.1"/>
</dbReference>
<keyword evidence="7" id="KW-0862">Zinc</keyword>
<evidence type="ECO:0000256" key="4">
    <source>
        <dbReference type="ARBA" id="ARBA00022553"/>
    </source>
</evidence>
<reference evidence="12" key="1">
    <citation type="journal article" date="2019" name="Int. J. Syst. Evol. Microbiol.">
        <title>The Global Catalogue of Microorganisms (GCM) 10K type strain sequencing project: providing services to taxonomists for standard genome sequencing and annotation.</title>
        <authorList>
            <consortium name="The Broad Institute Genomics Platform"/>
            <consortium name="The Broad Institute Genome Sequencing Center for Infectious Disease"/>
            <person name="Wu L."/>
            <person name="Ma J."/>
        </authorList>
    </citation>
    <scope>NUCLEOTIDE SEQUENCE [LARGE SCALE GENOMIC DNA]</scope>
    <source>
        <strain evidence="12">JCM 9731</strain>
    </source>
</reference>
<evidence type="ECO:0000256" key="1">
    <source>
        <dbReference type="ARBA" id="ARBA00001946"/>
    </source>
</evidence>
<comment type="caution">
    <text evidence="11">The sequence shown here is derived from an EMBL/GenBank/DDBJ whole genome shotgun (WGS) entry which is preliminary data.</text>
</comment>
<comment type="similarity">
    <text evidence="3 9">Belongs to the alkaline phosphatase family.</text>
</comment>
<keyword evidence="6" id="KW-0378">Hydrolase</keyword>
<protein>
    <submittedName>
        <fullName evidence="11">Alkaline phosphatase</fullName>
    </submittedName>
</protein>
<evidence type="ECO:0000256" key="8">
    <source>
        <dbReference type="ARBA" id="ARBA00022842"/>
    </source>
</evidence>
<gene>
    <name evidence="11" type="ORF">GCM10008967_02770</name>
</gene>
<dbReference type="PRINTS" id="PR00113">
    <property type="entry name" value="ALKPHPHTASE"/>
</dbReference>
<dbReference type="InterPro" id="IPR001952">
    <property type="entry name" value="Alkaline_phosphatase"/>
</dbReference>
<evidence type="ECO:0000256" key="3">
    <source>
        <dbReference type="ARBA" id="ARBA00005984"/>
    </source>
</evidence>
<keyword evidence="4" id="KW-0597">Phosphoprotein</keyword>
<feature type="signal peptide" evidence="10">
    <location>
        <begin position="1"/>
        <end position="26"/>
    </location>
</feature>
<keyword evidence="8" id="KW-0460">Magnesium</keyword>
<dbReference type="SUPFAM" id="SSF53649">
    <property type="entry name" value="Alkaline phosphatase-like"/>
    <property type="match status" value="1"/>
</dbReference>
<feature type="chain" id="PRO_5046376591" evidence="10">
    <location>
        <begin position="27"/>
        <end position="537"/>
    </location>
</feature>
<dbReference type="SMART" id="SM00098">
    <property type="entry name" value="alkPPc"/>
    <property type="match status" value="1"/>
</dbReference>
<evidence type="ECO:0000256" key="7">
    <source>
        <dbReference type="ARBA" id="ARBA00022833"/>
    </source>
</evidence>
<keyword evidence="5" id="KW-0479">Metal-binding</keyword>
<organism evidence="11 12">
    <name type="scientific">Bacillus carboniphilus</name>
    <dbReference type="NCBI Taxonomy" id="86663"/>
    <lineage>
        <taxon>Bacteria</taxon>
        <taxon>Bacillati</taxon>
        <taxon>Bacillota</taxon>
        <taxon>Bacilli</taxon>
        <taxon>Bacillales</taxon>
        <taxon>Bacillaceae</taxon>
        <taxon>Bacillus</taxon>
    </lineage>
</organism>
<keyword evidence="10" id="KW-0732">Signal</keyword>